<feature type="transmembrane region" description="Helical" evidence="1">
    <location>
        <begin position="127"/>
        <end position="154"/>
    </location>
</feature>
<dbReference type="EMBL" id="JBGFFE010000001">
    <property type="protein sequence ID" value="MEY8762036.1"/>
    <property type="molecule type" value="Genomic_DNA"/>
</dbReference>
<evidence type="ECO:0008006" key="4">
    <source>
        <dbReference type="Google" id="ProtNLM"/>
    </source>
</evidence>
<feature type="transmembrane region" description="Helical" evidence="1">
    <location>
        <begin position="21"/>
        <end position="39"/>
    </location>
</feature>
<evidence type="ECO:0000313" key="3">
    <source>
        <dbReference type="Proteomes" id="UP001565220"/>
    </source>
</evidence>
<evidence type="ECO:0000313" key="2">
    <source>
        <dbReference type="EMBL" id="MEY8762036.1"/>
    </source>
</evidence>
<feature type="transmembrane region" description="Helical" evidence="1">
    <location>
        <begin position="160"/>
        <end position="183"/>
    </location>
</feature>
<proteinExistence type="predicted"/>
<keyword evidence="1" id="KW-1133">Transmembrane helix</keyword>
<feature type="transmembrane region" description="Helical" evidence="1">
    <location>
        <begin position="195"/>
        <end position="213"/>
    </location>
</feature>
<keyword evidence="1" id="KW-0472">Membrane</keyword>
<accession>A0ABV4DU27</accession>
<name>A0ABV4DU27_9CLOT</name>
<feature type="transmembrane region" description="Helical" evidence="1">
    <location>
        <begin position="233"/>
        <end position="256"/>
    </location>
</feature>
<keyword evidence="3" id="KW-1185">Reference proteome</keyword>
<gene>
    <name evidence="2" type="ORF">AB8S09_00050</name>
</gene>
<dbReference type="Proteomes" id="UP001565220">
    <property type="component" value="Unassembled WGS sequence"/>
</dbReference>
<evidence type="ECO:0000256" key="1">
    <source>
        <dbReference type="SAM" id="Phobius"/>
    </source>
</evidence>
<feature type="transmembrane region" description="Helical" evidence="1">
    <location>
        <begin position="84"/>
        <end position="106"/>
    </location>
</feature>
<reference evidence="2 3" key="1">
    <citation type="submission" date="2024-08" db="EMBL/GenBank/DDBJ databases">
        <title>Clostridium lapicellarii sp. nov., and Clostridium renhuaiense sp. nov., two species isolated from the mud in a fermentation cellar used for producing sauce-flavour Chinese liquors.</title>
        <authorList>
            <person name="Yang F."/>
            <person name="Wang H."/>
            <person name="Chen L.Q."/>
            <person name="Zhou N."/>
            <person name="Lu J.J."/>
            <person name="Pu X.X."/>
            <person name="Wan B."/>
            <person name="Wang L."/>
            <person name="Liu S.J."/>
        </authorList>
    </citation>
    <scope>NUCLEOTIDE SEQUENCE [LARGE SCALE GENOMIC DNA]</scope>
    <source>
        <strain evidence="2 3">MT-113</strain>
    </source>
</reference>
<sequence length="268" mass="30355">MLTWKFLKNEIVKIVYSQKTCILLIFVLFMIGAICYMMHLDKLNIINGVPKTRNYSTQLRMEILNMNSIVFLKLFSTEFVFRTVVPYFAFFMVVVSVEIFGEDFFSGNMKYFIRLSGGKGQLFKAKVLAVIFYSFSVVVVTFLLGFVISSLVFALSFHGFFRIMIIYLSAAVPVASFGLIIGLMSMFIRNKNMSITIGIILSIFLTVSDRLTITSSFSPIGVLGLMEKMRADNVSLISLLMADVTSAVYLAIAYFAGRKIFKMKEFNC</sequence>
<comment type="caution">
    <text evidence="2">The sequence shown here is derived from an EMBL/GenBank/DDBJ whole genome shotgun (WGS) entry which is preliminary data.</text>
</comment>
<dbReference type="RefSeq" id="WP_369868282.1">
    <property type="nucleotide sequence ID" value="NZ_JBGFFE010000001.1"/>
</dbReference>
<protein>
    <recommendedName>
        <fullName evidence="4">ABC-2 family transporter protein</fullName>
    </recommendedName>
</protein>
<organism evidence="2 3">
    <name type="scientific">Clostridium lapidicellarium</name>
    <dbReference type="NCBI Taxonomy" id="3240931"/>
    <lineage>
        <taxon>Bacteria</taxon>
        <taxon>Bacillati</taxon>
        <taxon>Bacillota</taxon>
        <taxon>Clostridia</taxon>
        <taxon>Eubacteriales</taxon>
        <taxon>Clostridiaceae</taxon>
        <taxon>Clostridium</taxon>
    </lineage>
</organism>
<keyword evidence="1" id="KW-0812">Transmembrane</keyword>